<comment type="catalytic activity">
    <reaction evidence="8">
        <text>D-glucose(out) = D-glucose(in)</text>
        <dbReference type="Rhea" id="RHEA:60376"/>
        <dbReference type="ChEBI" id="CHEBI:4167"/>
    </reaction>
    <physiologicalReaction direction="left-to-right" evidence="8">
        <dbReference type="Rhea" id="RHEA:60377"/>
    </physiologicalReaction>
</comment>
<gene>
    <name evidence="17" type="ORF">PCOR1329_LOCUS47713</name>
</gene>
<evidence type="ECO:0000256" key="6">
    <source>
        <dbReference type="ARBA" id="ARBA00023136"/>
    </source>
</evidence>
<dbReference type="EMBL" id="CAUYUJ010015749">
    <property type="protein sequence ID" value="CAK0857678.1"/>
    <property type="molecule type" value="Genomic_DNA"/>
</dbReference>
<feature type="transmembrane region" description="Helical" evidence="15">
    <location>
        <begin position="119"/>
        <end position="139"/>
    </location>
</feature>
<comment type="catalytic activity">
    <reaction evidence="9">
        <text>D-xylose(out) = D-xylose(in)</text>
        <dbReference type="Rhea" id="RHEA:78427"/>
        <dbReference type="ChEBI" id="CHEBI:53455"/>
    </reaction>
    <physiologicalReaction direction="left-to-right" evidence="9">
        <dbReference type="Rhea" id="RHEA:78428"/>
    </physiologicalReaction>
</comment>
<comment type="catalytic activity">
    <reaction evidence="11">
        <text>D-glucosamine(out) = D-glucosamine(in)</text>
        <dbReference type="Rhea" id="RHEA:78423"/>
        <dbReference type="ChEBI" id="CHEBI:58723"/>
    </reaction>
    <physiologicalReaction direction="left-to-right" evidence="11">
        <dbReference type="Rhea" id="RHEA:78424"/>
    </physiologicalReaction>
</comment>
<evidence type="ECO:0000256" key="4">
    <source>
        <dbReference type="ARBA" id="ARBA00022692"/>
    </source>
</evidence>
<dbReference type="Pfam" id="PF00083">
    <property type="entry name" value="Sugar_tr"/>
    <property type="match status" value="1"/>
</dbReference>
<feature type="transmembrane region" description="Helical" evidence="15">
    <location>
        <begin position="87"/>
        <end position="107"/>
    </location>
</feature>
<dbReference type="InterPro" id="IPR020846">
    <property type="entry name" value="MFS_dom"/>
</dbReference>
<dbReference type="InterPro" id="IPR005829">
    <property type="entry name" value="Sugar_transporter_CS"/>
</dbReference>
<comment type="catalytic activity">
    <reaction evidence="7">
        <text>D-galactose(in) = D-galactose(out)</text>
        <dbReference type="Rhea" id="RHEA:34915"/>
        <dbReference type="ChEBI" id="CHEBI:4139"/>
    </reaction>
    <physiologicalReaction direction="right-to-left" evidence="7">
        <dbReference type="Rhea" id="RHEA:34917"/>
    </physiologicalReaction>
</comment>
<evidence type="ECO:0000256" key="12">
    <source>
        <dbReference type="ARBA" id="ARBA00044710"/>
    </source>
</evidence>
<evidence type="ECO:0000256" key="7">
    <source>
        <dbReference type="ARBA" id="ARBA00044637"/>
    </source>
</evidence>
<feature type="transmembrane region" description="Helical" evidence="15">
    <location>
        <begin position="24"/>
        <end position="43"/>
    </location>
</feature>
<evidence type="ECO:0000256" key="14">
    <source>
        <dbReference type="SAM" id="MobiDB-lite"/>
    </source>
</evidence>
<evidence type="ECO:0000256" key="8">
    <source>
        <dbReference type="ARBA" id="ARBA00044648"/>
    </source>
</evidence>
<feature type="transmembrane region" description="Helical" evidence="15">
    <location>
        <begin position="289"/>
        <end position="312"/>
    </location>
</feature>
<keyword evidence="6 15" id="KW-0472">Membrane</keyword>
<feature type="transmembrane region" description="Helical" evidence="15">
    <location>
        <begin position="418"/>
        <end position="437"/>
    </location>
</feature>
<feature type="transmembrane region" description="Helical" evidence="15">
    <location>
        <begin position="356"/>
        <end position="375"/>
    </location>
</feature>
<dbReference type="InterPro" id="IPR050360">
    <property type="entry name" value="MFS_Sugar_Transporters"/>
</dbReference>
<dbReference type="SUPFAM" id="SSF103473">
    <property type="entry name" value="MFS general substrate transporter"/>
    <property type="match status" value="1"/>
</dbReference>
<reference evidence="17" key="1">
    <citation type="submission" date="2023-10" db="EMBL/GenBank/DDBJ databases">
        <authorList>
            <person name="Chen Y."/>
            <person name="Shah S."/>
            <person name="Dougan E. K."/>
            <person name="Thang M."/>
            <person name="Chan C."/>
        </authorList>
    </citation>
    <scope>NUCLEOTIDE SEQUENCE [LARGE SCALE GENOMIC DNA]</scope>
</reference>
<keyword evidence="18" id="KW-1185">Reference proteome</keyword>
<name>A0ABN9UHV6_9DINO</name>
<evidence type="ECO:0000313" key="18">
    <source>
        <dbReference type="Proteomes" id="UP001189429"/>
    </source>
</evidence>
<protein>
    <recommendedName>
        <fullName evidence="13">Hexose transporter 1</fullName>
    </recommendedName>
</protein>
<comment type="similarity">
    <text evidence="2">Belongs to the major facilitator superfamily. Sugar transporter (TC 2.A.1.1) family.</text>
</comment>
<dbReference type="PROSITE" id="PS50850">
    <property type="entry name" value="MFS"/>
    <property type="match status" value="1"/>
</dbReference>
<comment type="catalytic activity">
    <reaction evidence="10">
        <text>D-mannose(out) = D-mannose(in)</text>
        <dbReference type="Rhea" id="RHEA:78391"/>
        <dbReference type="ChEBI" id="CHEBI:4208"/>
    </reaction>
    <physiologicalReaction direction="left-to-right" evidence="10">
        <dbReference type="Rhea" id="RHEA:78392"/>
    </physiologicalReaction>
</comment>
<keyword evidence="5 15" id="KW-1133">Transmembrane helix</keyword>
<feature type="domain" description="Major facilitator superfamily (MFS) profile" evidence="16">
    <location>
        <begin position="30"/>
        <end position="471"/>
    </location>
</feature>
<organism evidence="17 18">
    <name type="scientific">Prorocentrum cordatum</name>
    <dbReference type="NCBI Taxonomy" id="2364126"/>
    <lineage>
        <taxon>Eukaryota</taxon>
        <taxon>Sar</taxon>
        <taxon>Alveolata</taxon>
        <taxon>Dinophyceae</taxon>
        <taxon>Prorocentrales</taxon>
        <taxon>Prorocentraceae</taxon>
        <taxon>Prorocentrum</taxon>
    </lineage>
</organism>
<evidence type="ECO:0000259" key="16">
    <source>
        <dbReference type="PROSITE" id="PS50850"/>
    </source>
</evidence>
<feature type="region of interest" description="Disordered" evidence="14">
    <location>
        <begin position="484"/>
        <end position="503"/>
    </location>
</feature>
<evidence type="ECO:0000256" key="9">
    <source>
        <dbReference type="ARBA" id="ARBA00044656"/>
    </source>
</evidence>
<feature type="transmembrane region" description="Helical" evidence="15">
    <location>
        <begin position="203"/>
        <end position="225"/>
    </location>
</feature>
<proteinExistence type="inferred from homology"/>
<evidence type="ECO:0000256" key="3">
    <source>
        <dbReference type="ARBA" id="ARBA00011738"/>
    </source>
</evidence>
<evidence type="ECO:0000256" key="2">
    <source>
        <dbReference type="ARBA" id="ARBA00010992"/>
    </source>
</evidence>
<dbReference type="PRINTS" id="PR00171">
    <property type="entry name" value="SUGRTRNSPORT"/>
</dbReference>
<feature type="transmembrane region" description="Helical" evidence="15">
    <location>
        <begin position="449"/>
        <end position="468"/>
    </location>
</feature>
<feature type="transmembrane region" description="Helical" evidence="15">
    <location>
        <begin position="178"/>
        <end position="197"/>
    </location>
</feature>
<dbReference type="Gene3D" id="1.20.1250.20">
    <property type="entry name" value="MFS general substrate transporter like domains"/>
    <property type="match status" value="1"/>
</dbReference>
<dbReference type="PROSITE" id="PS00217">
    <property type="entry name" value="SUGAR_TRANSPORT_2"/>
    <property type="match status" value="1"/>
</dbReference>
<accession>A0ABN9UHV6</accession>
<dbReference type="InterPro" id="IPR005828">
    <property type="entry name" value="MFS_sugar_transport-like"/>
</dbReference>
<dbReference type="InterPro" id="IPR003663">
    <property type="entry name" value="Sugar/inositol_transpt"/>
</dbReference>
<sequence>MVSSYTGGEVAVVKQTSAHTAKPNGTMFFAIAMAMVGAMMFGLDQGNFGVVSVFEDFESHWCDRNFGDKAHCHGELVKENKEWDGGFILWGGTLITFGAAAGALTLGPVMMNKLGRRRSIGIGGFICCMGCLLASYLSFGSIPVFYVGRFITGFGVGVACLVLPVYNSECSTPSIRGLTGSFFQLNVAVGSLVATLICTFYKNWAFGMFLPGLAGAILALASFFLPESPRWMMASTGDYEKGKEELQKIREGNVDIEAEEMWEEIQAEKNMTEVSYTGLFEERNLRKRVLIACGLVMAQQLTGVNAFLSYSGVIFGKCGFDDPIQVTLVFNLWMILFVILGLVLIDSKYGGRRSQLLAATAIMGPPLVVASMGLQMAWNPLIVAAMVCIYGGGFQLAWGMVPWIYPSEIFSMLEKEKALSIAVFVNYMFNALIVYITPVLMNWSITGTFYVFAILNIGCGLFVWTFVVETKGIALELTPALFDSSNHKGEDSDSDDSDSEDSD</sequence>
<evidence type="ECO:0000256" key="10">
    <source>
        <dbReference type="ARBA" id="ARBA00044662"/>
    </source>
</evidence>
<comment type="subunit">
    <text evidence="3">Homodimer.</text>
</comment>
<dbReference type="InterPro" id="IPR036259">
    <property type="entry name" value="MFS_trans_sf"/>
</dbReference>
<comment type="subcellular location">
    <subcellularLocation>
        <location evidence="1">Membrane</location>
        <topology evidence="1">Multi-pass membrane protein</topology>
    </subcellularLocation>
</comment>
<feature type="compositionally biased region" description="Acidic residues" evidence="14">
    <location>
        <begin position="492"/>
        <end position="503"/>
    </location>
</feature>
<dbReference type="PANTHER" id="PTHR48022:SF2">
    <property type="entry name" value="PLASTIDIC GLUCOSE TRANSPORTER 4"/>
    <property type="match status" value="1"/>
</dbReference>
<keyword evidence="4 15" id="KW-0812">Transmembrane</keyword>
<evidence type="ECO:0000256" key="13">
    <source>
        <dbReference type="ARBA" id="ARBA00044780"/>
    </source>
</evidence>
<evidence type="ECO:0000256" key="5">
    <source>
        <dbReference type="ARBA" id="ARBA00022989"/>
    </source>
</evidence>
<feature type="transmembrane region" description="Helical" evidence="15">
    <location>
        <begin position="381"/>
        <end position="406"/>
    </location>
</feature>
<evidence type="ECO:0000256" key="11">
    <source>
        <dbReference type="ARBA" id="ARBA00044668"/>
    </source>
</evidence>
<feature type="transmembrane region" description="Helical" evidence="15">
    <location>
        <begin position="145"/>
        <end position="166"/>
    </location>
</feature>
<comment type="catalytic activity">
    <reaction evidence="12">
        <text>D-fructose(out) = D-fructose(in)</text>
        <dbReference type="Rhea" id="RHEA:60372"/>
        <dbReference type="ChEBI" id="CHEBI:37721"/>
    </reaction>
    <physiologicalReaction direction="left-to-right" evidence="12">
        <dbReference type="Rhea" id="RHEA:60373"/>
    </physiologicalReaction>
</comment>
<feature type="transmembrane region" description="Helical" evidence="15">
    <location>
        <begin position="324"/>
        <end position="344"/>
    </location>
</feature>
<evidence type="ECO:0000256" key="1">
    <source>
        <dbReference type="ARBA" id="ARBA00004141"/>
    </source>
</evidence>
<comment type="caution">
    <text evidence="17">The sequence shown here is derived from an EMBL/GenBank/DDBJ whole genome shotgun (WGS) entry which is preliminary data.</text>
</comment>
<evidence type="ECO:0000313" key="17">
    <source>
        <dbReference type="EMBL" id="CAK0857678.1"/>
    </source>
</evidence>
<evidence type="ECO:0000256" key="15">
    <source>
        <dbReference type="SAM" id="Phobius"/>
    </source>
</evidence>
<dbReference type="PANTHER" id="PTHR48022">
    <property type="entry name" value="PLASTIDIC GLUCOSE TRANSPORTER 4"/>
    <property type="match status" value="1"/>
</dbReference>
<dbReference type="Proteomes" id="UP001189429">
    <property type="component" value="Unassembled WGS sequence"/>
</dbReference>